<dbReference type="AlphaFoldDB" id="A0A1X0RP14"/>
<dbReference type="GO" id="GO:0003700">
    <property type="term" value="F:DNA-binding transcription factor activity"/>
    <property type="evidence" value="ECO:0007669"/>
    <property type="project" value="TreeGrafter"/>
</dbReference>
<evidence type="ECO:0000256" key="4">
    <source>
        <dbReference type="ARBA" id="ARBA00023163"/>
    </source>
</evidence>
<evidence type="ECO:0000313" key="8">
    <source>
        <dbReference type="EMBL" id="ORE13704.1"/>
    </source>
</evidence>
<dbReference type="InterPro" id="IPR036638">
    <property type="entry name" value="HLH_DNA-bd_sf"/>
</dbReference>
<dbReference type="GO" id="GO:0090575">
    <property type="term" value="C:RNA polymerase II transcription regulator complex"/>
    <property type="evidence" value="ECO:0007669"/>
    <property type="project" value="TreeGrafter"/>
</dbReference>
<dbReference type="SMART" id="SM00353">
    <property type="entry name" value="HLH"/>
    <property type="match status" value="1"/>
</dbReference>
<organism evidence="8 9">
    <name type="scientific">Rhizopus microsporus</name>
    <dbReference type="NCBI Taxonomy" id="58291"/>
    <lineage>
        <taxon>Eukaryota</taxon>
        <taxon>Fungi</taxon>
        <taxon>Fungi incertae sedis</taxon>
        <taxon>Mucoromycota</taxon>
        <taxon>Mucoromycotina</taxon>
        <taxon>Mucoromycetes</taxon>
        <taxon>Mucorales</taxon>
        <taxon>Mucorineae</taxon>
        <taxon>Rhizopodaceae</taxon>
        <taxon>Rhizopus</taxon>
    </lineage>
</organism>
<keyword evidence="4" id="KW-0804">Transcription</keyword>
<evidence type="ECO:0000313" key="9">
    <source>
        <dbReference type="Proteomes" id="UP000242381"/>
    </source>
</evidence>
<name>A0A1X0RP14_RHIZD</name>
<dbReference type="SUPFAM" id="SSF47459">
    <property type="entry name" value="HLH, helix-loop-helix DNA-binding domain"/>
    <property type="match status" value="1"/>
</dbReference>
<dbReference type="GO" id="GO:0046983">
    <property type="term" value="F:protein dimerization activity"/>
    <property type="evidence" value="ECO:0007669"/>
    <property type="project" value="InterPro"/>
</dbReference>
<evidence type="ECO:0000256" key="5">
    <source>
        <dbReference type="ARBA" id="ARBA00023242"/>
    </source>
</evidence>
<keyword evidence="5" id="KW-0539">Nucleus</keyword>
<evidence type="ECO:0000256" key="3">
    <source>
        <dbReference type="ARBA" id="ARBA00023159"/>
    </source>
</evidence>
<accession>A0A1X0RP14</accession>
<dbReference type="GO" id="GO:0045944">
    <property type="term" value="P:positive regulation of transcription by RNA polymerase II"/>
    <property type="evidence" value="ECO:0007669"/>
    <property type="project" value="TreeGrafter"/>
</dbReference>
<sequence>MPSEKFRITTNGQSLRNPNNAFFDMTLSPNLTLDESSDISAHNDRRSAHNALERQRREHLNMKFQQLAHALPSLQSVRRPSKTMIVAKSLEFVSSSLKRESNYMSEIQRLRQENEKLRKQAQLAAANLKKHQQKQQQNEDKETSSSEDNMSSAPTLCGKRKSADAQLSPPPTPKSLKETKKAIESDENNDRPQKKRMIIKQEKEENESLLSESATQIKDQVEKEVKPVINHVYPNVTNSNYFDMTSFVSSPLPSNHNNNLMYMNTPMTMYDNTRLLPNVQTPTSDSYNSMINPMLFAPYYIPTDELNYYEQGIDQLYLP</sequence>
<dbReference type="Proteomes" id="UP000242381">
    <property type="component" value="Unassembled WGS sequence"/>
</dbReference>
<dbReference type="VEuPathDB" id="FungiDB:BCV72DRAFT_53509"/>
<dbReference type="Gene3D" id="4.10.280.10">
    <property type="entry name" value="Helix-loop-helix DNA-binding domain"/>
    <property type="match status" value="1"/>
</dbReference>
<protein>
    <recommendedName>
        <fullName evidence="7">BHLH domain-containing protein</fullName>
    </recommendedName>
</protein>
<dbReference type="PANTHER" id="PTHR10328">
    <property type="entry name" value="PROTEIN MAX MYC-ASSOCIATED FACTOR X"/>
    <property type="match status" value="1"/>
</dbReference>
<evidence type="ECO:0000259" key="7">
    <source>
        <dbReference type="PROSITE" id="PS50888"/>
    </source>
</evidence>
<feature type="domain" description="BHLH" evidence="7">
    <location>
        <begin position="44"/>
        <end position="96"/>
    </location>
</feature>
<dbReference type="InterPro" id="IPR011598">
    <property type="entry name" value="bHLH_dom"/>
</dbReference>
<evidence type="ECO:0000256" key="6">
    <source>
        <dbReference type="SAM" id="MobiDB-lite"/>
    </source>
</evidence>
<proteinExistence type="predicted"/>
<reference evidence="8 9" key="1">
    <citation type="journal article" date="2016" name="Proc. Natl. Acad. Sci. U.S.A.">
        <title>Lipid metabolic changes in an early divergent fungus govern the establishment of a mutualistic symbiosis with endobacteria.</title>
        <authorList>
            <person name="Lastovetsky O.A."/>
            <person name="Gaspar M.L."/>
            <person name="Mondo S.J."/>
            <person name="LaButti K.M."/>
            <person name="Sandor L."/>
            <person name="Grigoriev I.V."/>
            <person name="Henry S.A."/>
            <person name="Pawlowska T.E."/>
        </authorList>
    </citation>
    <scope>NUCLEOTIDE SEQUENCE [LARGE SCALE GENOMIC DNA]</scope>
    <source>
        <strain evidence="8 9">ATCC 11559</strain>
    </source>
</reference>
<dbReference type="OMA" id="ENNDRPQ"/>
<dbReference type="EMBL" id="KV921516">
    <property type="protein sequence ID" value="ORE13704.1"/>
    <property type="molecule type" value="Genomic_DNA"/>
</dbReference>
<dbReference type="GO" id="GO:0003677">
    <property type="term" value="F:DNA binding"/>
    <property type="evidence" value="ECO:0007669"/>
    <property type="project" value="UniProtKB-KW"/>
</dbReference>
<feature type="region of interest" description="Disordered" evidence="6">
    <location>
        <begin position="123"/>
        <end position="214"/>
    </location>
</feature>
<dbReference type="PROSITE" id="PS50888">
    <property type="entry name" value="BHLH"/>
    <property type="match status" value="1"/>
</dbReference>
<gene>
    <name evidence="8" type="ORF">BCV71DRAFT_205881</name>
</gene>
<evidence type="ECO:0000256" key="1">
    <source>
        <dbReference type="ARBA" id="ARBA00023015"/>
    </source>
</evidence>
<feature type="compositionally biased region" description="Basic and acidic residues" evidence="6">
    <location>
        <begin position="175"/>
        <end position="192"/>
    </location>
</feature>
<dbReference type="Pfam" id="PF00010">
    <property type="entry name" value="HLH"/>
    <property type="match status" value="1"/>
</dbReference>
<evidence type="ECO:0000256" key="2">
    <source>
        <dbReference type="ARBA" id="ARBA00023125"/>
    </source>
</evidence>
<keyword evidence="2" id="KW-0238">DNA-binding</keyword>
<dbReference type="PANTHER" id="PTHR10328:SF3">
    <property type="entry name" value="PROTEIN MAX"/>
    <property type="match status" value="1"/>
</dbReference>
<keyword evidence="1" id="KW-0805">Transcription regulation</keyword>
<keyword evidence="3" id="KW-0010">Activator</keyword>